<dbReference type="Proteomes" id="UP000007797">
    <property type="component" value="Unassembled WGS sequence"/>
</dbReference>
<reference evidence="3" key="1">
    <citation type="journal article" date="2011" name="Genome Res.">
        <title>Phylogeny-wide analysis of social amoeba genomes highlights ancient origins for complex intercellular communication.</title>
        <authorList>
            <person name="Heidel A.J."/>
            <person name="Lawal H.M."/>
            <person name="Felder M."/>
            <person name="Schilde C."/>
            <person name="Helps N.R."/>
            <person name="Tunggal B."/>
            <person name="Rivero F."/>
            <person name="John U."/>
            <person name="Schleicher M."/>
            <person name="Eichinger L."/>
            <person name="Platzer M."/>
            <person name="Noegel A.A."/>
            <person name="Schaap P."/>
            <person name="Gloeckner G."/>
        </authorList>
    </citation>
    <scope>NUCLEOTIDE SEQUENCE [LARGE SCALE GENOMIC DNA]</scope>
    <source>
        <strain evidence="3">SH3</strain>
    </source>
</reference>
<feature type="region of interest" description="Disordered" evidence="1">
    <location>
        <begin position="103"/>
        <end position="153"/>
    </location>
</feature>
<dbReference type="GeneID" id="14869088"/>
<proteinExistence type="predicted"/>
<accession>F4Q3K7</accession>
<dbReference type="PROSITE" id="PS51257">
    <property type="entry name" value="PROKAR_LIPOPROTEIN"/>
    <property type="match status" value="1"/>
</dbReference>
<name>F4Q3K7_CACFS</name>
<evidence type="ECO:0000256" key="1">
    <source>
        <dbReference type="SAM" id="MobiDB-lite"/>
    </source>
</evidence>
<dbReference type="AlphaFoldDB" id="F4Q3K7"/>
<evidence type="ECO:0000313" key="2">
    <source>
        <dbReference type="EMBL" id="EGG17665.1"/>
    </source>
</evidence>
<feature type="compositionally biased region" description="Basic and acidic residues" evidence="1">
    <location>
        <begin position="103"/>
        <end position="119"/>
    </location>
</feature>
<dbReference type="KEGG" id="dfa:DFA_08661"/>
<feature type="compositionally biased region" description="Basic and acidic residues" evidence="1">
    <location>
        <begin position="128"/>
        <end position="146"/>
    </location>
</feature>
<evidence type="ECO:0000313" key="3">
    <source>
        <dbReference type="Proteomes" id="UP000007797"/>
    </source>
</evidence>
<organism evidence="2 3">
    <name type="scientific">Cavenderia fasciculata</name>
    <name type="common">Slime mold</name>
    <name type="synonym">Dictyostelium fasciculatum</name>
    <dbReference type="NCBI Taxonomy" id="261658"/>
    <lineage>
        <taxon>Eukaryota</taxon>
        <taxon>Amoebozoa</taxon>
        <taxon>Evosea</taxon>
        <taxon>Eumycetozoa</taxon>
        <taxon>Dictyostelia</taxon>
        <taxon>Acytosteliales</taxon>
        <taxon>Cavenderiaceae</taxon>
        <taxon>Cavenderia</taxon>
    </lineage>
</organism>
<dbReference type="EMBL" id="GL883021">
    <property type="protein sequence ID" value="EGG17665.1"/>
    <property type="molecule type" value="Genomic_DNA"/>
</dbReference>
<gene>
    <name evidence="2" type="ORF">DFA_08661</name>
</gene>
<sequence length="235" mass="27512">MNVNRIITRTVIRSTTTIPSATATSCCRSYSTSPSSHHDVEKELLAKYEEKLRQKGAAVESKITTEGPLSLERFFGKEQKIDHDAYEVVKQEYAELISKIEREKKSGHHDDHHKDSHHKEDHHHKKDDHHDDGHHDDHHDHHHEEEFGKEEEEARGYLFGQTYPHGNPFFLPILLATLTCPFYLLAGGSKEKPNPTNREYHYKKQRFLEKHEEIEQRRNKAVVTDYPLNRQSQKI</sequence>
<protein>
    <submittedName>
        <fullName evidence="2">Uncharacterized protein</fullName>
    </submittedName>
</protein>
<dbReference type="RefSeq" id="XP_004356149.1">
    <property type="nucleotide sequence ID" value="XM_004356096.1"/>
</dbReference>
<keyword evidence="3" id="KW-1185">Reference proteome</keyword>